<dbReference type="eggNOG" id="COG5434">
    <property type="taxonomic scope" value="Bacteria"/>
</dbReference>
<dbReference type="PANTHER" id="PTHR22990:SF15">
    <property type="entry name" value="F-BOX ONLY PROTEIN 10"/>
    <property type="match status" value="1"/>
</dbReference>
<keyword evidence="2" id="KW-0677">Repeat</keyword>
<keyword evidence="4" id="KW-0732">Signal</keyword>
<dbReference type="PANTHER" id="PTHR22990">
    <property type="entry name" value="F-BOX ONLY PROTEIN"/>
    <property type="match status" value="1"/>
</dbReference>
<accession>R9L4X6</accession>
<dbReference type="eggNOG" id="COG3420">
    <property type="taxonomic scope" value="Bacteria"/>
</dbReference>
<evidence type="ECO:0000259" key="5">
    <source>
        <dbReference type="Pfam" id="PF13229"/>
    </source>
</evidence>
<comment type="pathway">
    <text evidence="1">Protein modification; protein ubiquitination.</text>
</comment>
<dbReference type="InterPro" id="IPR039448">
    <property type="entry name" value="Beta_helix"/>
</dbReference>
<proteinExistence type="predicted"/>
<dbReference type="InterPro" id="IPR051550">
    <property type="entry name" value="SCF-Subunits/Alg-Epimerases"/>
</dbReference>
<feature type="signal peptide" evidence="4">
    <location>
        <begin position="1"/>
        <end position="31"/>
    </location>
</feature>
<keyword evidence="7" id="KW-1185">Reference proteome</keyword>
<evidence type="ECO:0000256" key="2">
    <source>
        <dbReference type="ARBA" id="ARBA00022737"/>
    </source>
</evidence>
<dbReference type="PATRIC" id="fig|1235794.3.peg.137"/>
<evidence type="ECO:0000256" key="3">
    <source>
        <dbReference type="ARBA" id="ARBA00022786"/>
    </source>
</evidence>
<dbReference type="GeneID" id="82189798"/>
<comment type="caution">
    <text evidence="6">The sequence shown here is derived from an EMBL/GenBank/DDBJ whole genome shotgun (WGS) entry which is preliminary data.</text>
</comment>
<dbReference type="SMART" id="SM00710">
    <property type="entry name" value="PbH1"/>
    <property type="match status" value="14"/>
</dbReference>
<dbReference type="AlphaFoldDB" id="R9L4X6"/>
<organism evidence="6 7">
    <name type="scientific">Adlercreutzia caecimuris B7</name>
    <dbReference type="NCBI Taxonomy" id="1235794"/>
    <lineage>
        <taxon>Bacteria</taxon>
        <taxon>Bacillati</taxon>
        <taxon>Actinomycetota</taxon>
        <taxon>Coriobacteriia</taxon>
        <taxon>Eggerthellales</taxon>
        <taxon>Eggerthellaceae</taxon>
        <taxon>Adlercreutzia</taxon>
    </lineage>
</organism>
<sequence length="627" mass="66754">MGVLAKRVSVFALGAMAACCLLATAPALAFADSVTVNMASDRNAARAIQAELDKAASKGTAANPYVVTVPRGTYALDRSLKLNSNTTLNLAGVTFKLNANAGCNMLRVGESDDRKTGYYYQNIVVNGGVFDGNKTNSTVMKAAHAKNVAFNNVVFKNARDSHLVEVAGIDGLRFIGCTFQDQTRNNASAAKAMSPEALQIDILNKTHFPTYRAEDLTMKNVVVDRCTFRNVPRGVGSHTGVYNNPMDNIAVTNCTFTGIDTVAIEFYNTVNLKITGNTINSAPRGIAVNSIGEQGMFFSKSIAAEGKTSSRYSSGFVKPSRNQNIVISDNTIISKGKDPHSGFENEAIVVKGTYLTKAMKKTSQMDAIPKGDHFIGGVTVTRNTITTAGHGIRFRDVKYSTIDGNKITYTGSRSGGANYYGVQTIDHCADNAINKNTIAKIKTNGIYVSDNSKAKTIKGNKISSSGKYGIAIDTKSRATVISGNKITSPKQHGIYLRKSSVVAKIDGNTISSPKKYGIFIESSTANAISKNKITKPKDSGIFVKPTSKVKSITGNTITSGGTRGISFYSGKIKATISKNVIKKCKGNAIYIDAKTKKYKIVVKSNKIAGKGAKIASGKVAISGTKKA</sequence>
<dbReference type="HOGENOM" id="CLU_435991_0_0_11"/>
<evidence type="ECO:0000256" key="4">
    <source>
        <dbReference type="SAM" id="SignalP"/>
    </source>
</evidence>
<protein>
    <submittedName>
        <fullName evidence="6">Parallel beta-helix</fullName>
    </submittedName>
</protein>
<dbReference type="Proteomes" id="UP000014204">
    <property type="component" value="Unassembled WGS sequence"/>
</dbReference>
<feature type="domain" description="Right handed beta helix" evidence="5">
    <location>
        <begin position="469"/>
        <end position="611"/>
    </location>
</feature>
<name>R9L4X6_9ACTN</name>
<gene>
    <name evidence="6" type="ORF">C811_00133</name>
</gene>
<dbReference type="Gene3D" id="2.160.20.10">
    <property type="entry name" value="Single-stranded right-handed beta-helix, Pectin lyase-like"/>
    <property type="match status" value="2"/>
</dbReference>
<dbReference type="InterPro" id="IPR011050">
    <property type="entry name" value="Pectin_lyase_fold/virulence"/>
</dbReference>
<evidence type="ECO:0000313" key="6">
    <source>
        <dbReference type="EMBL" id="EOS53829.1"/>
    </source>
</evidence>
<dbReference type="OrthoDB" id="4215965at2"/>
<keyword evidence="3" id="KW-0833">Ubl conjugation pathway</keyword>
<dbReference type="NCBIfam" id="TIGR03804">
    <property type="entry name" value="para_beta_helix"/>
    <property type="match status" value="1"/>
</dbReference>
<dbReference type="STRING" id="1235794.C811_00133"/>
<reference evidence="6 7" key="1">
    <citation type="submission" date="2013-04" db="EMBL/GenBank/DDBJ databases">
        <title>The Genome Sequence of Enterorhabdus caecimuris B7.</title>
        <authorList>
            <consortium name="The Broad Institute Genomics Platform"/>
            <consortium name="The Broad Institute Genome Sequencing Center for Infectious Disease"/>
            <person name="Earl A."/>
            <person name="Xavier R."/>
            <person name="Elson C."/>
            <person name="Duck W."/>
            <person name="Walker B."/>
            <person name="Young S."/>
            <person name="Zeng Q."/>
            <person name="Gargeya S."/>
            <person name="Fitzgerald M."/>
            <person name="Haas B."/>
            <person name="Abouelleil A."/>
            <person name="Allen A.W."/>
            <person name="Alvarado L."/>
            <person name="Arachchi H.M."/>
            <person name="Berlin A.M."/>
            <person name="Chapman S.B."/>
            <person name="Gainer-Dewar J."/>
            <person name="Goldberg J."/>
            <person name="Griggs A."/>
            <person name="Gujja S."/>
            <person name="Hansen M."/>
            <person name="Howarth C."/>
            <person name="Imamovic A."/>
            <person name="Ireland A."/>
            <person name="Larimer J."/>
            <person name="McCowan C."/>
            <person name="Murphy C."/>
            <person name="Pearson M."/>
            <person name="Poon T.W."/>
            <person name="Priest M."/>
            <person name="Roberts A."/>
            <person name="Saif S."/>
            <person name="Shea T."/>
            <person name="Sisk P."/>
            <person name="Sykes S."/>
            <person name="Wortman J."/>
            <person name="Nusbaum C."/>
            <person name="Birren B."/>
        </authorList>
    </citation>
    <scope>NUCLEOTIDE SEQUENCE [LARGE SCALE GENOMIC DNA]</scope>
    <source>
        <strain evidence="6 7">B7</strain>
    </source>
</reference>
<dbReference type="SUPFAM" id="SSF51126">
    <property type="entry name" value="Pectin lyase-like"/>
    <property type="match status" value="2"/>
</dbReference>
<dbReference type="InterPro" id="IPR012334">
    <property type="entry name" value="Pectin_lyas_fold"/>
</dbReference>
<evidence type="ECO:0000313" key="7">
    <source>
        <dbReference type="Proteomes" id="UP000014204"/>
    </source>
</evidence>
<dbReference type="EMBL" id="ASSY01000001">
    <property type="protein sequence ID" value="EOS53829.1"/>
    <property type="molecule type" value="Genomic_DNA"/>
</dbReference>
<evidence type="ECO:0000256" key="1">
    <source>
        <dbReference type="ARBA" id="ARBA00004906"/>
    </source>
</evidence>
<dbReference type="InterPro" id="IPR022441">
    <property type="entry name" value="Para_beta_helix_rpt-2"/>
</dbReference>
<dbReference type="InterPro" id="IPR006626">
    <property type="entry name" value="PbH1"/>
</dbReference>
<dbReference type="RefSeq" id="WP_016308382.1">
    <property type="nucleotide sequence ID" value="NZ_KE159646.1"/>
</dbReference>
<dbReference type="PROSITE" id="PS51257">
    <property type="entry name" value="PROKAR_LIPOPROTEIN"/>
    <property type="match status" value="1"/>
</dbReference>
<feature type="chain" id="PRO_5004485421" evidence="4">
    <location>
        <begin position="32"/>
        <end position="627"/>
    </location>
</feature>
<dbReference type="Pfam" id="PF13229">
    <property type="entry name" value="Beta_helix"/>
    <property type="match status" value="1"/>
</dbReference>